<feature type="transmembrane region" description="Helical" evidence="1">
    <location>
        <begin position="12"/>
        <end position="35"/>
    </location>
</feature>
<keyword evidence="1" id="KW-1133">Transmembrane helix</keyword>
<evidence type="ECO:0000259" key="2">
    <source>
        <dbReference type="Pfam" id="PF25140"/>
    </source>
</evidence>
<dbReference type="OrthoDB" id="5409103at2759"/>
<dbReference type="Proteomes" id="UP000054771">
    <property type="component" value="Unassembled WGS sequence"/>
</dbReference>
<dbReference type="PANTHER" id="PTHR15495">
    <property type="entry name" value="NEGATIVE REGULATOR OF VESICLE FORMATION-RELATED"/>
    <property type="match status" value="1"/>
</dbReference>
<sequence>MPKRPSTAHYNFSNYAHSIFILMLWVLPINILVLLVWAHNLVVHWFMPFSSHHNVLSIMPFILLVETMTTGSMVPRVTTRLRHITSILFFSIATYSAVYGVSYAYLLHHLVNILAGWLVSIYLFRSGFSLRRFWKIVEGEEGTPNSPEAGSHTKKKP</sequence>
<dbReference type="EMBL" id="CDMC01000006">
    <property type="protein sequence ID" value="CEN61214.1"/>
    <property type="molecule type" value="Genomic_DNA"/>
</dbReference>
<dbReference type="InterPro" id="IPR039529">
    <property type="entry name" value="PGAP1/BST1"/>
</dbReference>
<feature type="transmembrane region" description="Helical" evidence="1">
    <location>
        <begin position="81"/>
        <end position="99"/>
    </location>
</feature>
<organism evidence="3 4">
    <name type="scientific">Aspergillus calidoustus</name>
    <dbReference type="NCBI Taxonomy" id="454130"/>
    <lineage>
        <taxon>Eukaryota</taxon>
        <taxon>Fungi</taxon>
        <taxon>Dikarya</taxon>
        <taxon>Ascomycota</taxon>
        <taxon>Pezizomycotina</taxon>
        <taxon>Eurotiomycetes</taxon>
        <taxon>Eurotiomycetidae</taxon>
        <taxon>Eurotiales</taxon>
        <taxon>Aspergillaceae</taxon>
        <taxon>Aspergillus</taxon>
        <taxon>Aspergillus subgen. Nidulantes</taxon>
    </lineage>
</organism>
<evidence type="ECO:0000313" key="3">
    <source>
        <dbReference type="EMBL" id="CEN61214.1"/>
    </source>
</evidence>
<dbReference type="PANTHER" id="PTHR15495:SF7">
    <property type="entry name" value="GPI INOSITOL-DEACYLASE"/>
    <property type="match status" value="1"/>
</dbReference>
<dbReference type="GO" id="GO:0005783">
    <property type="term" value="C:endoplasmic reticulum"/>
    <property type="evidence" value="ECO:0007669"/>
    <property type="project" value="TreeGrafter"/>
</dbReference>
<feature type="domain" description="GPI inositol-deacylase transmembrane" evidence="2">
    <location>
        <begin position="6"/>
        <end position="122"/>
    </location>
</feature>
<keyword evidence="4" id="KW-1185">Reference proteome</keyword>
<keyword evidence="1" id="KW-0812">Transmembrane</keyword>
<reference evidence="4" key="1">
    <citation type="journal article" date="2016" name="Genome Announc.">
        <title>Draft genome sequences of fungus Aspergillus calidoustus.</title>
        <authorList>
            <person name="Horn F."/>
            <person name="Linde J."/>
            <person name="Mattern D.J."/>
            <person name="Walther G."/>
            <person name="Guthke R."/>
            <person name="Scherlach K."/>
            <person name="Martin K."/>
            <person name="Brakhage A.A."/>
            <person name="Petzke L."/>
            <person name="Valiante V."/>
        </authorList>
    </citation>
    <scope>NUCLEOTIDE SEQUENCE [LARGE SCALE GENOMIC DNA]</scope>
    <source>
        <strain evidence="4">SF006504</strain>
    </source>
</reference>
<dbReference type="GO" id="GO:0050185">
    <property type="term" value="F:phosphatidylinositol deacylase activity"/>
    <property type="evidence" value="ECO:0007669"/>
    <property type="project" value="TreeGrafter"/>
</dbReference>
<name>A0A0U5CPR9_ASPCI</name>
<keyword evidence="1" id="KW-0472">Membrane</keyword>
<accession>A0A0U5CPR9</accession>
<feature type="transmembrane region" description="Helical" evidence="1">
    <location>
        <begin position="105"/>
        <end position="124"/>
    </location>
</feature>
<protein>
    <submittedName>
        <fullName evidence="3">Putative GPI inositol-deacylase</fullName>
    </submittedName>
</protein>
<dbReference type="Pfam" id="PF25140">
    <property type="entry name" value="PGAP1_TMD"/>
    <property type="match status" value="1"/>
</dbReference>
<dbReference type="InterPro" id="IPR056824">
    <property type="entry name" value="PGAP1_TMD"/>
</dbReference>
<evidence type="ECO:0000256" key="1">
    <source>
        <dbReference type="SAM" id="Phobius"/>
    </source>
</evidence>
<gene>
    <name evidence="3" type="ORF">ASPCAL07877</name>
</gene>
<feature type="transmembrane region" description="Helical" evidence="1">
    <location>
        <begin position="55"/>
        <end position="74"/>
    </location>
</feature>
<dbReference type="GO" id="GO:0006505">
    <property type="term" value="P:GPI anchor metabolic process"/>
    <property type="evidence" value="ECO:0007669"/>
    <property type="project" value="TreeGrafter"/>
</dbReference>
<dbReference type="GO" id="GO:0016020">
    <property type="term" value="C:membrane"/>
    <property type="evidence" value="ECO:0007669"/>
    <property type="project" value="GOC"/>
</dbReference>
<dbReference type="STRING" id="454130.A0A0U5CPR9"/>
<evidence type="ECO:0000313" key="4">
    <source>
        <dbReference type="Proteomes" id="UP000054771"/>
    </source>
</evidence>
<dbReference type="AlphaFoldDB" id="A0A0U5CPR9"/>
<dbReference type="GO" id="GO:0006888">
    <property type="term" value="P:endoplasmic reticulum to Golgi vesicle-mediated transport"/>
    <property type="evidence" value="ECO:0007669"/>
    <property type="project" value="TreeGrafter"/>
</dbReference>
<proteinExistence type="predicted"/>